<protein>
    <submittedName>
        <fullName evidence="1">Uncharacterized protein</fullName>
    </submittedName>
</protein>
<feature type="non-terminal residue" evidence="1">
    <location>
        <position position="1"/>
    </location>
</feature>
<reference evidence="1 2" key="1">
    <citation type="submission" date="2024-05" db="EMBL/GenBank/DDBJ databases">
        <title>Genome sequencing and assembly of Indian major carp, Cirrhinus mrigala (Hamilton, 1822).</title>
        <authorList>
            <person name="Mohindra V."/>
            <person name="Chowdhury L.M."/>
            <person name="Lal K."/>
            <person name="Jena J.K."/>
        </authorList>
    </citation>
    <scope>NUCLEOTIDE SEQUENCE [LARGE SCALE GENOMIC DNA]</scope>
    <source>
        <strain evidence="1">CM1030</strain>
        <tissue evidence="1">Blood</tissue>
    </source>
</reference>
<comment type="caution">
    <text evidence="1">The sequence shown here is derived from an EMBL/GenBank/DDBJ whole genome shotgun (WGS) entry which is preliminary data.</text>
</comment>
<accession>A0ABD0QHQ0</accession>
<sequence length="147" mass="15602">DLAALPPSGLSAILDADPGMMAMLARAAERIGLELDNWYFGVARAGSQGPTPVPFFPEVHDKLTEIGLSSFITLDGGTAWVYTEVLPVEQLVAPQICPSTASSWWGKPHLSALIGSAYATCREAASALHAIALLQVHQAKVTTRKFS</sequence>
<dbReference type="Proteomes" id="UP001529510">
    <property type="component" value="Unassembled WGS sequence"/>
</dbReference>
<evidence type="ECO:0000313" key="2">
    <source>
        <dbReference type="Proteomes" id="UP001529510"/>
    </source>
</evidence>
<gene>
    <name evidence="1" type="ORF">M9458_017255</name>
</gene>
<feature type="non-terminal residue" evidence="1">
    <location>
        <position position="147"/>
    </location>
</feature>
<dbReference type="AlphaFoldDB" id="A0ABD0QHQ0"/>
<organism evidence="1 2">
    <name type="scientific">Cirrhinus mrigala</name>
    <name type="common">Mrigala</name>
    <dbReference type="NCBI Taxonomy" id="683832"/>
    <lineage>
        <taxon>Eukaryota</taxon>
        <taxon>Metazoa</taxon>
        <taxon>Chordata</taxon>
        <taxon>Craniata</taxon>
        <taxon>Vertebrata</taxon>
        <taxon>Euteleostomi</taxon>
        <taxon>Actinopterygii</taxon>
        <taxon>Neopterygii</taxon>
        <taxon>Teleostei</taxon>
        <taxon>Ostariophysi</taxon>
        <taxon>Cypriniformes</taxon>
        <taxon>Cyprinidae</taxon>
        <taxon>Labeoninae</taxon>
        <taxon>Labeonini</taxon>
        <taxon>Cirrhinus</taxon>
    </lineage>
</organism>
<dbReference type="EMBL" id="JAMKFB020000008">
    <property type="protein sequence ID" value="KAL0185585.1"/>
    <property type="molecule type" value="Genomic_DNA"/>
</dbReference>
<evidence type="ECO:0000313" key="1">
    <source>
        <dbReference type="EMBL" id="KAL0185585.1"/>
    </source>
</evidence>
<keyword evidence="2" id="KW-1185">Reference proteome</keyword>
<name>A0ABD0QHQ0_CIRMR</name>
<proteinExistence type="predicted"/>